<dbReference type="Proteomes" id="UP000829401">
    <property type="component" value="Chromosome"/>
</dbReference>
<protein>
    <submittedName>
        <fullName evidence="4">Stage III sporulation protein AE</fullName>
    </submittedName>
</protein>
<feature type="transmembrane region" description="Helical" evidence="2">
    <location>
        <begin position="198"/>
        <end position="216"/>
    </location>
</feature>
<sequence>MRPRLTRLVVACVSALLVFAALFSTLVFASSGDSLTTPNNDSVSASSSRATTNAMSSAIPASSGSDAATPANAGEQAGGSSGAGFSAQTEAATRNAIQKAAQQQLDQLPIAGIDKYWNDLQAQYGGYLPDLSGGSLVRAILGNGGPSFTGVVHGLLHYFFTELFDDAQLLGGILILSVIAAVLESMQSAFERQTVSQVAYMVVFFVLMMLAVHSFIETMGAARHAIQTMNDFMIATIPLTITLLAASGAVASAAFFQPMLLFVVHFISNIIFLVVFPLIFFSAVLDLTSTLSTRYQLTRLAGLFRGVGMGILGFAMSVFIGITTIQGLGKGVADGVVLRTLKFGVSTFLPVIGKAISDSAETVLSASLLVKNAVGVAGLVLLALIAIFPALKILAVSLIYGGSAALMQPLGDTPMVACLSTLGKTLVLVFACVGAVGFMFFFAICILLATANLAVITA</sequence>
<dbReference type="EMBL" id="CP080467">
    <property type="protein sequence ID" value="UNO47489.1"/>
    <property type="molecule type" value="Genomic_DNA"/>
</dbReference>
<accession>A0A9E6ZLE8</accession>
<evidence type="ECO:0000256" key="3">
    <source>
        <dbReference type="SAM" id="SignalP"/>
    </source>
</evidence>
<keyword evidence="2" id="KW-0472">Membrane</keyword>
<organism evidence="4 5">
    <name type="scientific">Alicyclobacillus acidoterrestris (strain ATCC 49025 / DSM 3922 / CIP 106132 / NCIMB 13137 / GD3B)</name>
    <dbReference type="NCBI Taxonomy" id="1356854"/>
    <lineage>
        <taxon>Bacteria</taxon>
        <taxon>Bacillati</taxon>
        <taxon>Bacillota</taxon>
        <taxon>Bacilli</taxon>
        <taxon>Bacillales</taxon>
        <taxon>Alicyclobacillaceae</taxon>
        <taxon>Alicyclobacillus</taxon>
    </lineage>
</organism>
<feature type="chain" id="PRO_5038856308" evidence="3">
    <location>
        <begin position="30"/>
        <end position="458"/>
    </location>
</feature>
<proteinExistence type="predicted"/>
<keyword evidence="2" id="KW-0812">Transmembrane</keyword>
<keyword evidence="5" id="KW-1185">Reference proteome</keyword>
<dbReference type="Pfam" id="PF09546">
    <property type="entry name" value="Spore_III_AE"/>
    <property type="match status" value="1"/>
</dbReference>
<evidence type="ECO:0000256" key="1">
    <source>
        <dbReference type="SAM" id="MobiDB-lite"/>
    </source>
</evidence>
<dbReference type="KEGG" id="aaco:K1I37_12300"/>
<keyword evidence="2" id="KW-1133">Transmembrane helix</keyword>
<dbReference type="InterPro" id="IPR014194">
    <property type="entry name" value="Spore_III_AE"/>
</dbReference>
<evidence type="ECO:0000313" key="4">
    <source>
        <dbReference type="EMBL" id="UNO47489.1"/>
    </source>
</evidence>
<evidence type="ECO:0000313" key="5">
    <source>
        <dbReference type="Proteomes" id="UP000829401"/>
    </source>
</evidence>
<feature type="transmembrane region" description="Helical" evidence="2">
    <location>
        <begin position="169"/>
        <end position="186"/>
    </location>
</feature>
<evidence type="ECO:0000256" key="2">
    <source>
        <dbReference type="SAM" id="Phobius"/>
    </source>
</evidence>
<feature type="signal peptide" evidence="3">
    <location>
        <begin position="1"/>
        <end position="29"/>
    </location>
</feature>
<name>A0A9E6ZLE8_ALIAG</name>
<feature type="compositionally biased region" description="Polar residues" evidence="1">
    <location>
        <begin position="54"/>
        <end position="66"/>
    </location>
</feature>
<feature type="transmembrane region" description="Helical" evidence="2">
    <location>
        <begin position="236"/>
        <end position="256"/>
    </location>
</feature>
<dbReference type="AlphaFoldDB" id="A0A9E6ZLE8"/>
<dbReference type="NCBIfam" id="TIGR02829">
    <property type="entry name" value="spore_III_AE"/>
    <property type="match status" value="1"/>
</dbReference>
<reference evidence="5" key="1">
    <citation type="journal article" date="2022" name="G3 (Bethesda)">
        <title>Unveiling the complete genome sequence of Alicyclobacillus acidoterrestris DSM 3922T, a taint-producing strain.</title>
        <authorList>
            <person name="Leonardo I.C."/>
            <person name="Barreto Crespo M.T."/>
            <person name="Gaspar F.B."/>
        </authorList>
    </citation>
    <scope>NUCLEOTIDE SEQUENCE [LARGE SCALE GENOMIC DNA]</scope>
    <source>
        <strain evidence="5">DSM 3922</strain>
    </source>
</reference>
<feature type="transmembrane region" description="Helical" evidence="2">
    <location>
        <begin position="426"/>
        <end position="456"/>
    </location>
</feature>
<feature type="transmembrane region" description="Helical" evidence="2">
    <location>
        <begin position="376"/>
        <end position="406"/>
    </location>
</feature>
<feature type="region of interest" description="Disordered" evidence="1">
    <location>
        <begin position="54"/>
        <end position="85"/>
    </location>
</feature>
<feature type="transmembrane region" description="Helical" evidence="2">
    <location>
        <begin position="303"/>
        <end position="324"/>
    </location>
</feature>
<gene>
    <name evidence="4" type="primary">spoIIIAE</name>
    <name evidence="4" type="ORF">K1I37_12300</name>
</gene>
<feature type="transmembrane region" description="Helical" evidence="2">
    <location>
        <begin position="263"/>
        <end position="283"/>
    </location>
</feature>
<dbReference type="RefSeq" id="WP_236613833.1">
    <property type="nucleotide sequence ID" value="NZ_AURB01000101.1"/>
</dbReference>
<keyword evidence="3" id="KW-0732">Signal</keyword>